<sequence>MIYNRLTISILLATRRFKRRSSDATKIRCFFYLCKSFRIVLIISHLSIPFAFCTESKNPVSKDERLLKHNRRSICLIYTNLPQNKSCIHSLP</sequence>
<gene>
    <name evidence="1" type="ORF">F2Z29_22910</name>
</gene>
<evidence type="ECO:0000313" key="2">
    <source>
        <dbReference type="Proteomes" id="UP000436803"/>
    </source>
</evidence>
<dbReference type="EMBL" id="VWAW01000031">
    <property type="protein sequence ID" value="KAA5167539.1"/>
    <property type="molecule type" value="Genomic_DNA"/>
</dbReference>
<name>A0A642KXD2_BACFG</name>
<accession>A0A642KXD2</accession>
<organism evidence="1 2">
    <name type="scientific">Bacteroides fragilis</name>
    <dbReference type="NCBI Taxonomy" id="817"/>
    <lineage>
        <taxon>Bacteria</taxon>
        <taxon>Pseudomonadati</taxon>
        <taxon>Bacteroidota</taxon>
        <taxon>Bacteroidia</taxon>
        <taxon>Bacteroidales</taxon>
        <taxon>Bacteroidaceae</taxon>
        <taxon>Bacteroides</taxon>
    </lineage>
</organism>
<proteinExistence type="predicted"/>
<evidence type="ECO:0000313" key="1">
    <source>
        <dbReference type="EMBL" id="KAA5167539.1"/>
    </source>
</evidence>
<reference evidence="1 2" key="1">
    <citation type="journal article" date="2019" name="Nat. Med.">
        <title>A library of human gut bacterial isolates paired with longitudinal multiomics data enables mechanistic microbiome research.</title>
        <authorList>
            <person name="Poyet M."/>
            <person name="Groussin M."/>
            <person name="Gibbons S.M."/>
            <person name="Avila-Pacheco J."/>
            <person name="Jiang X."/>
            <person name="Kearney S.M."/>
            <person name="Perrotta A.R."/>
            <person name="Berdy B."/>
            <person name="Zhao S."/>
            <person name="Lieberman T.D."/>
            <person name="Swanson P.K."/>
            <person name="Smith M."/>
            <person name="Roesemann S."/>
            <person name="Alexander J.E."/>
            <person name="Rich S.A."/>
            <person name="Livny J."/>
            <person name="Vlamakis H."/>
            <person name="Clish C."/>
            <person name="Bullock K."/>
            <person name="Deik A."/>
            <person name="Scott J."/>
            <person name="Pierce K.A."/>
            <person name="Xavier R.J."/>
            <person name="Alm E.J."/>
        </authorList>
    </citation>
    <scope>NUCLEOTIDE SEQUENCE [LARGE SCALE GENOMIC DNA]</scope>
    <source>
        <strain evidence="1 2">BIOML-A7</strain>
    </source>
</reference>
<comment type="caution">
    <text evidence="1">The sequence shown here is derived from an EMBL/GenBank/DDBJ whole genome shotgun (WGS) entry which is preliminary data.</text>
</comment>
<dbReference type="Proteomes" id="UP000436803">
    <property type="component" value="Unassembled WGS sequence"/>
</dbReference>
<dbReference type="AlphaFoldDB" id="A0A642KXD2"/>
<protein>
    <submittedName>
        <fullName evidence="1">Uncharacterized protein</fullName>
    </submittedName>
</protein>